<sequence>MTRQSRDAGETLVRVGGVVFVLGTLATIATMVPLFLDLPRLPSIAWGLSMLMPLGLLVALTGLFTTARAESRRRRAAREAAANA</sequence>
<keyword evidence="1" id="KW-0812">Transmembrane</keyword>
<proteinExistence type="predicted"/>
<dbReference type="RefSeq" id="WP_043915620.1">
    <property type="nucleotide sequence ID" value="NZ_CP173360.1"/>
</dbReference>
<dbReference type="AlphaFoldDB" id="A0A0D0NVQ5"/>
<keyword evidence="1" id="KW-0472">Membrane</keyword>
<evidence type="ECO:0000313" key="2">
    <source>
        <dbReference type="EMBL" id="KIQ63266.1"/>
    </source>
</evidence>
<reference evidence="2 3" key="1">
    <citation type="submission" date="2015-02" db="EMBL/GenBank/DDBJ databases">
        <title>Draft genome sequence of Kitasatospora griseola MF730-N6, a bafilomycin, terpentecin and satosporin producer.</title>
        <authorList>
            <person name="Arens J.C."/>
            <person name="Haltli B."/>
            <person name="Kerr R.G."/>
        </authorList>
    </citation>
    <scope>NUCLEOTIDE SEQUENCE [LARGE SCALE GENOMIC DNA]</scope>
    <source>
        <strain evidence="2 3">MF730-N6</strain>
    </source>
</reference>
<dbReference type="Proteomes" id="UP000032066">
    <property type="component" value="Unassembled WGS sequence"/>
</dbReference>
<dbReference type="STRING" id="2064.TR51_31610"/>
<feature type="transmembrane region" description="Helical" evidence="1">
    <location>
        <begin position="44"/>
        <end position="65"/>
    </location>
</feature>
<dbReference type="PATRIC" id="fig|2064.6.peg.6696"/>
<name>A0A0D0NVQ5_KITGR</name>
<accession>A0A0D0NVQ5</accession>
<feature type="transmembrane region" description="Helical" evidence="1">
    <location>
        <begin position="12"/>
        <end position="32"/>
    </location>
</feature>
<gene>
    <name evidence="2" type="ORF">TR51_31610</name>
</gene>
<dbReference type="OrthoDB" id="3873836at2"/>
<keyword evidence="3" id="KW-1185">Reference proteome</keyword>
<organism evidence="2 3">
    <name type="scientific">Kitasatospora griseola</name>
    <name type="common">Streptomyces griseolosporeus</name>
    <dbReference type="NCBI Taxonomy" id="2064"/>
    <lineage>
        <taxon>Bacteria</taxon>
        <taxon>Bacillati</taxon>
        <taxon>Actinomycetota</taxon>
        <taxon>Actinomycetes</taxon>
        <taxon>Kitasatosporales</taxon>
        <taxon>Streptomycetaceae</taxon>
        <taxon>Kitasatospora</taxon>
    </lineage>
</organism>
<comment type="caution">
    <text evidence="2">The sequence shown here is derived from an EMBL/GenBank/DDBJ whole genome shotgun (WGS) entry which is preliminary data.</text>
</comment>
<evidence type="ECO:0000313" key="3">
    <source>
        <dbReference type="Proteomes" id="UP000032066"/>
    </source>
</evidence>
<keyword evidence="1" id="KW-1133">Transmembrane helix</keyword>
<dbReference type="EMBL" id="JXZB01000004">
    <property type="protein sequence ID" value="KIQ63266.1"/>
    <property type="molecule type" value="Genomic_DNA"/>
</dbReference>
<evidence type="ECO:0008006" key="4">
    <source>
        <dbReference type="Google" id="ProtNLM"/>
    </source>
</evidence>
<evidence type="ECO:0000256" key="1">
    <source>
        <dbReference type="SAM" id="Phobius"/>
    </source>
</evidence>
<protein>
    <recommendedName>
        <fullName evidence="4">Integral membrane protein</fullName>
    </recommendedName>
</protein>